<dbReference type="RefSeq" id="WP_310797548.1">
    <property type="nucleotide sequence ID" value="NZ_CP123872.1"/>
</dbReference>
<dbReference type="PANTHER" id="PTHR32315">
    <property type="entry name" value="ADENINE PHOSPHORIBOSYLTRANSFERASE"/>
    <property type="match status" value="1"/>
</dbReference>
<keyword evidence="6 15" id="KW-0808">Transferase</keyword>
<proteinExistence type="inferred from homology"/>
<dbReference type="GO" id="GO:0005737">
    <property type="term" value="C:cytoplasm"/>
    <property type="evidence" value="ECO:0007669"/>
    <property type="project" value="UniProtKB-ARBA"/>
</dbReference>
<organism evidence="17 18">
    <name type="scientific">Temperatibacter marinus</name>
    <dbReference type="NCBI Taxonomy" id="1456591"/>
    <lineage>
        <taxon>Bacteria</taxon>
        <taxon>Pseudomonadati</taxon>
        <taxon>Pseudomonadota</taxon>
        <taxon>Alphaproteobacteria</taxon>
        <taxon>Kordiimonadales</taxon>
        <taxon>Temperatibacteraceae</taxon>
        <taxon>Temperatibacter</taxon>
    </lineage>
</organism>
<evidence type="ECO:0000256" key="11">
    <source>
        <dbReference type="ARBA" id="ARBA00052919"/>
    </source>
</evidence>
<feature type="binding site" evidence="15">
    <location>
        <position position="201"/>
    </location>
    <ligand>
        <name>5-phospho-alpha-D-ribose 1-diphosphate</name>
        <dbReference type="ChEBI" id="CHEBI:58017"/>
    </ligand>
</feature>
<dbReference type="InterPro" id="IPR050054">
    <property type="entry name" value="UPRTase/APRTase"/>
</dbReference>
<evidence type="ECO:0000256" key="8">
    <source>
        <dbReference type="ARBA" id="ARBA00022842"/>
    </source>
</evidence>
<keyword evidence="4 15" id="KW-0021">Allosteric enzyme</keyword>
<dbReference type="FunFam" id="3.40.50.2020:FF:000003">
    <property type="entry name" value="Uracil phosphoribosyltransferase"/>
    <property type="match status" value="1"/>
</dbReference>
<evidence type="ECO:0000256" key="9">
    <source>
        <dbReference type="ARBA" id="ARBA00023134"/>
    </source>
</evidence>
<dbReference type="GO" id="GO:0005525">
    <property type="term" value="F:GTP binding"/>
    <property type="evidence" value="ECO:0007669"/>
    <property type="project" value="UniProtKB-KW"/>
</dbReference>
<evidence type="ECO:0000256" key="15">
    <source>
        <dbReference type="HAMAP-Rule" id="MF_01218"/>
    </source>
</evidence>
<comment type="cofactor">
    <cofactor evidence="15">
        <name>Mg(2+)</name>
        <dbReference type="ChEBI" id="CHEBI:18420"/>
    </cofactor>
    <text evidence="15">Binds 1 Mg(2+) ion per subunit. The magnesium is bound as Mg-PRPP.</text>
</comment>
<gene>
    <name evidence="15 17" type="primary">upp</name>
    <name evidence="17" type="ORF">QGN29_09145</name>
</gene>
<evidence type="ECO:0000256" key="5">
    <source>
        <dbReference type="ARBA" id="ARBA00022676"/>
    </source>
</evidence>
<keyword evidence="9 15" id="KW-0342">GTP-binding</keyword>
<dbReference type="InterPro" id="IPR005765">
    <property type="entry name" value="UPRT"/>
</dbReference>
<feature type="binding site" evidence="15">
    <location>
        <position position="80"/>
    </location>
    <ligand>
        <name>5-phospho-alpha-D-ribose 1-diphosphate</name>
        <dbReference type="ChEBI" id="CHEBI:58017"/>
    </ligand>
</feature>
<sequence length="211" mass="22910">MSAEVQIVDHPMVQHKLTLLRQTETGTKNFREYLREIGWFLGMESLKDLPLTDKAIETPVAPMTGKEIAGKKLALISILRAGDGLLAPLLDIVPTAKIGQIGLARNEETLQPYKYSFKMPERMDQRLAVVIDPMLATGGSAIYAVNALKEIGVKKIKFICLVAAPEGVKALSDAHPDVQITTAAVDDRLTDIGYITPGLGDAGDRIFGTNL</sequence>
<evidence type="ECO:0000256" key="6">
    <source>
        <dbReference type="ARBA" id="ARBA00022679"/>
    </source>
</evidence>
<keyword evidence="5 15" id="KW-0328">Glycosyltransferase</keyword>
<dbReference type="CDD" id="cd06223">
    <property type="entry name" value="PRTases_typeI"/>
    <property type="match status" value="1"/>
</dbReference>
<dbReference type="GO" id="GO:0044206">
    <property type="term" value="P:UMP salvage"/>
    <property type="evidence" value="ECO:0007669"/>
    <property type="project" value="UniProtKB-UniRule"/>
</dbReference>
<dbReference type="AlphaFoldDB" id="A0AA52H8D2"/>
<evidence type="ECO:0000256" key="1">
    <source>
        <dbReference type="ARBA" id="ARBA00005180"/>
    </source>
</evidence>
<name>A0AA52H8D2_9PROT</name>
<evidence type="ECO:0000256" key="14">
    <source>
        <dbReference type="ARBA" id="ARBA00079807"/>
    </source>
</evidence>
<evidence type="ECO:0000256" key="13">
    <source>
        <dbReference type="ARBA" id="ARBA00072146"/>
    </source>
</evidence>
<dbReference type="KEGG" id="tmk:QGN29_09145"/>
<dbReference type="Proteomes" id="UP001268683">
    <property type="component" value="Chromosome"/>
</dbReference>
<evidence type="ECO:0000256" key="7">
    <source>
        <dbReference type="ARBA" id="ARBA00022741"/>
    </source>
</evidence>
<dbReference type="EC" id="2.4.2.9" evidence="3 15"/>
<feature type="domain" description="Phosphoribosyltransferase" evidence="16">
    <location>
        <begin position="8"/>
        <end position="209"/>
    </location>
</feature>
<dbReference type="GO" id="GO:0004845">
    <property type="term" value="F:uracil phosphoribosyltransferase activity"/>
    <property type="evidence" value="ECO:0007669"/>
    <property type="project" value="UniProtKB-UniRule"/>
</dbReference>
<evidence type="ECO:0000259" key="16">
    <source>
        <dbReference type="Pfam" id="PF14681"/>
    </source>
</evidence>
<comment type="catalytic activity">
    <reaction evidence="11 15">
        <text>UMP + diphosphate = 5-phospho-alpha-D-ribose 1-diphosphate + uracil</text>
        <dbReference type="Rhea" id="RHEA:13017"/>
        <dbReference type="ChEBI" id="CHEBI:17568"/>
        <dbReference type="ChEBI" id="CHEBI:33019"/>
        <dbReference type="ChEBI" id="CHEBI:57865"/>
        <dbReference type="ChEBI" id="CHEBI:58017"/>
        <dbReference type="EC" id="2.4.2.9"/>
    </reaction>
</comment>
<reference evidence="17" key="1">
    <citation type="submission" date="2023-04" db="EMBL/GenBank/DDBJ databases">
        <title>Complete genome sequence of Temperatibacter marinus.</title>
        <authorList>
            <person name="Rong J.-C."/>
            <person name="Yi M.-L."/>
            <person name="Zhao Q."/>
        </authorList>
    </citation>
    <scope>NUCLEOTIDE SEQUENCE</scope>
    <source>
        <strain evidence="17">NBRC 110045</strain>
    </source>
</reference>
<comment type="similarity">
    <text evidence="2 15">Belongs to the UPRTase family.</text>
</comment>
<comment type="function">
    <text evidence="12 15">Catalyzes the conversion of uracil and 5-phospho-alpha-D-ribose 1-diphosphate (PRPP) to UMP and diphosphate.</text>
</comment>
<keyword evidence="7 15" id="KW-0547">Nucleotide-binding</keyword>
<dbReference type="NCBIfam" id="NF001097">
    <property type="entry name" value="PRK00129.1"/>
    <property type="match status" value="1"/>
</dbReference>
<evidence type="ECO:0000256" key="12">
    <source>
        <dbReference type="ARBA" id="ARBA00056901"/>
    </source>
</evidence>
<dbReference type="InterPro" id="IPR029057">
    <property type="entry name" value="PRTase-like"/>
</dbReference>
<evidence type="ECO:0000313" key="18">
    <source>
        <dbReference type="Proteomes" id="UP001268683"/>
    </source>
</evidence>
<dbReference type="NCBIfam" id="TIGR01091">
    <property type="entry name" value="upp"/>
    <property type="match status" value="1"/>
</dbReference>
<dbReference type="SUPFAM" id="SSF53271">
    <property type="entry name" value="PRTase-like"/>
    <property type="match status" value="1"/>
</dbReference>
<comment type="pathway">
    <text evidence="1 15">Pyrimidine metabolism; UMP biosynthesis via salvage pathway; UMP from uracil: step 1/1.</text>
</comment>
<dbReference type="InterPro" id="IPR000836">
    <property type="entry name" value="PRTase_dom"/>
</dbReference>
<feature type="binding site" evidence="15">
    <location>
        <begin position="132"/>
        <end position="140"/>
    </location>
    <ligand>
        <name>5-phospho-alpha-D-ribose 1-diphosphate</name>
        <dbReference type="ChEBI" id="CHEBI:58017"/>
    </ligand>
</feature>
<dbReference type="InterPro" id="IPR034332">
    <property type="entry name" value="Upp_B"/>
</dbReference>
<evidence type="ECO:0000256" key="4">
    <source>
        <dbReference type="ARBA" id="ARBA00022533"/>
    </source>
</evidence>
<dbReference type="GO" id="GO:0006223">
    <property type="term" value="P:uracil salvage"/>
    <property type="evidence" value="ECO:0007669"/>
    <property type="project" value="InterPro"/>
</dbReference>
<dbReference type="HAMAP" id="MF_01218_B">
    <property type="entry name" value="Upp_B"/>
    <property type="match status" value="1"/>
</dbReference>
<evidence type="ECO:0000256" key="2">
    <source>
        <dbReference type="ARBA" id="ARBA00009516"/>
    </source>
</evidence>
<dbReference type="EMBL" id="CP123872">
    <property type="protein sequence ID" value="WND01719.1"/>
    <property type="molecule type" value="Genomic_DNA"/>
</dbReference>
<keyword evidence="8 15" id="KW-0460">Magnesium</keyword>
<evidence type="ECO:0000256" key="3">
    <source>
        <dbReference type="ARBA" id="ARBA00011894"/>
    </source>
</evidence>
<feature type="binding site" evidence="15">
    <location>
        <position position="195"/>
    </location>
    <ligand>
        <name>uracil</name>
        <dbReference type="ChEBI" id="CHEBI:17568"/>
    </ligand>
</feature>
<evidence type="ECO:0000256" key="10">
    <source>
        <dbReference type="ARBA" id="ARBA00031082"/>
    </source>
</evidence>
<dbReference type="PANTHER" id="PTHR32315:SF4">
    <property type="entry name" value="URACIL PHOSPHORIBOSYLTRANSFERASE, CHLOROPLASTIC"/>
    <property type="match status" value="1"/>
</dbReference>
<evidence type="ECO:0000313" key="17">
    <source>
        <dbReference type="EMBL" id="WND01719.1"/>
    </source>
</evidence>
<feature type="binding site" evidence="15">
    <location>
        <position position="105"/>
    </location>
    <ligand>
        <name>5-phospho-alpha-D-ribose 1-diphosphate</name>
        <dbReference type="ChEBI" id="CHEBI:58017"/>
    </ligand>
</feature>
<dbReference type="Pfam" id="PF14681">
    <property type="entry name" value="UPRTase"/>
    <property type="match status" value="1"/>
</dbReference>
<dbReference type="Gene3D" id="3.40.50.2020">
    <property type="match status" value="1"/>
</dbReference>
<accession>A0AA52H8D2</accession>
<keyword evidence="18" id="KW-1185">Reference proteome</keyword>
<dbReference type="GO" id="GO:0000287">
    <property type="term" value="F:magnesium ion binding"/>
    <property type="evidence" value="ECO:0007669"/>
    <property type="project" value="UniProtKB-UniRule"/>
</dbReference>
<comment type="activity regulation">
    <text evidence="15">Allosterically activated by GTP.</text>
</comment>
<protein>
    <recommendedName>
        <fullName evidence="13 15">Uracil phosphoribosyltransferase</fullName>
        <ecNumber evidence="3 15">2.4.2.9</ecNumber>
    </recommendedName>
    <alternativeName>
        <fullName evidence="10 15">UMP pyrophosphorylase</fullName>
    </alternativeName>
    <alternativeName>
        <fullName evidence="14 15">UPRTase</fullName>
    </alternativeName>
</protein>
<feature type="binding site" evidence="15">
    <location>
        <begin position="200"/>
        <end position="202"/>
    </location>
    <ligand>
        <name>uracil</name>
        <dbReference type="ChEBI" id="CHEBI:17568"/>
    </ligand>
</feature>